<keyword evidence="2" id="KW-1185">Reference proteome</keyword>
<evidence type="ECO:0000313" key="2">
    <source>
        <dbReference type="Proteomes" id="UP001303473"/>
    </source>
</evidence>
<evidence type="ECO:0000313" key="1">
    <source>
        <dbReference type="EMBL" id="KAK3933872.1"/>
    </source>
</evidence>
<name>A0AAN6RXV0_9PEZI</name>
<accession>A0AAN6RXV0</accession>
<dbReference type="EMBL" id="MU854055">
    <property type="protein sequence ID" value="KAK3933872.1"/>
    <property type="molecule type" value="Genomic_DNA"/>
</dbReference>
<comment type="caution">
    <text evidence="1">The sequence shown here is derived from an EMBL/GenBank/DDBJ whole genome shotgun (WGS) entry which is preliminary data.</text>
</comment>
<sequence>PFPLPRIILERCERCISSCRTYLYNVVEMLDKRTPYLWDFSQGVLACLLVLM</sequence>
<organism evidence="1 2">
    <name type="scientific">Diplogelasinospora grovesii</name>
    <dbReference type="NCBI Taxonomy" id="303347"/>
    <lineage>
        <taxon>Eukaryota</taxon>
        <taxon>Fungi</taxon>
        <taxon>Dikarya</taxon>
        <taxon>Ascomycota</taxon>
        <taxon>Pezizomycotina</taxon>
        <taxon>Sordariomycetes</taxon>
        <taxon>Sordariomycetidae</taxon>
        <taxon>Sordariales</taxon>
        <taxon>Diplogelasinosporaceae</taxon>
        <taxon>Diplogelasinospora</taxon>
    </lineage>
</organism>
<dbReference type="Proteomes" id="UP001303473">
    <property type="component" value="Unassembled WGS sequence"/>
</dbReference>
<feature type="non-terminal residue" evidence="1">
    <location>
        <position position="52"/>
    </location>
</feature>
<proteinExistence type="predicted"/>
<reference evidence="2" key="1">
    <citation type="journal article" date="2023" name="Mol. Phylogenet. Evol.">
        <title>Genome-scale phylogeny and comparative genomics of the fungal order Sordariales.</title>
        <authorList>
            <person name="Hensen N."/>
            <person name="Bonometti L."/>
            <person name="Westerberg I."/>
            <person name="Brannstrom I.O."/>
            <person name="Guillou S."/>
            <person name="Cros-Aarteil S."/>
            <person name="Calhoun S."/>
            <person name="Haridas S."/>
            <person name="Kuo A."/>
            <person name="Mondo S."/>
            <person name="Pangilinan J."/>
            <person name="Riley R."/>
            <person name="LaButti K."/>
            <person name="Andreopoulos B."/>
            <person name="Lipzen A."/>
            <person name="Chen C."/>
            <person name="Yan M."/>
            <person name="Daum C."/>
            <person name="Ng V."/>
            <person name="Clum A."/>
            <person name="Steindorff A."/>
            <person name="Ohm R.A."/>
            <person name="Martin F."/>
            <person name="Silar P."/>
            <person name="Natvig D.O."/>
            <person name="Lalanne C."/>
            <person name="Gautier V."/>
            <person name="Ament-Velasquez S.L."/>
            <person name="Kruys A."/>
            <person name="Hutchinson M.I."/>
            <person name="Powell A.J."/>
            <person name="Barry K."/>
            <person name="Miller A.N."/>
            <person name="Grigoriev I.V."/>
            <person name="Debuchy R."/>
            <person name="Gladieux P."/>
            <person name="Hiltunen Thoren M."/>
            <person name="Johannesson H."/>
        </authorList>
    </citation>
    <scope>NUCLEOTIDE SEQUENCE [LARGE SCALE GENOMIC DNA]</scope>
    <source>
        <strain evidence="2">CBS 340.73</strain>
    </source>
</reference>
<feature type="non-terminal residue" evidence="1">
    <location>
        <position position="1"/>
    </location>
</feature>
<protein>
    <submittedName>
        <fullName evidence="1">Uncharacterized protein</fullName>
    </submittedName>
</protein>
<gene>
    <name evidence="1" type="ORF">QBC46DRAFT_218204</name>
</gene>
<dbReference type="AlphaFoldDB" id="A0AAN6RXV0"/>